<dbReference type="AlphaFoldDB" id="A0A414ANE2"/>
<proteinExistence type="predicted"/>
<comment type="caution">
    <text evidence="1">The sequence shown here is derived from an EMBL/GenBank/DDBJ whole genome shotgun (WGS) entry which is preliminary data.</text>
</comment>
<dbReference type="RefSeq" id="WP_119205662.1">
    <property type="nucleotide sequence ID" value="NZ_JADMVR010000034.1"/>
</dbReference>
<evidence type="ECO:0000313" key="2">
    <source>
        <dbReference type="Proteomes" id="UP000283975"/>
    </source>
</evidence>
<reference evidence="1 2" key="1">
    <citation type="submission" date="2018-08" db="EMBL/GenBank/DDBJ databases">
        <title>A genome reference for cultivated species of the human gut microbiota.</title>
        <authorList>
            <person name="Zou Y."/>
            <person name="Xue W."/>
            <person name="Luo G."/>
        </authorList>
    </citation>
    <scope>NUCLEOTIDE SEQUENCE [LARGE SCALE GENOMIC DNA]</scope>
    <source>
        <strain evidence="1 2">AM35-14</strain>
    </source>
</reference>
<dbReference type="Proteomes" id="UP000283975">
    <property type="component" value="Unassembled WGS sequence"/>
</dbReference>
<name>A0A414ANE2_9FIRM</name>
<accession>A0A414ANE2</accession>
<sequence>MKDLKRAVLITIILVSGFLSGCSSWSRMGKSISSDMKGGLNRTVTLYDYNGEEIRHWSGKFDVSESENEVYFDDQNGKRIIIHGGIIVNEEN</sequence>
<dbReference type="EMBL" id="QSHZ01000032">
    <property type="protein sequence ID" value="RHC51612.1"/>
    <property type="molecule type" value="Genomic_DNA"/>
</dbReference>
<dbReference type="PROSITE" id="PS51257">
    <property type="entry name" value="PROKAR_LIPOPROTEIN"/>
    <property type="match status" value="1"/>
</dbReference>
<organism evidence="1 2">
    <name type="scientific">Enterocloster bolteae</name>
    <dbReference type="NCBI Taxonomy" id="208479"/>
    <lineage>
        <taxon>Bacteria</taxon>
        <taxon>Bacillati</taxon>
        <taxon>Bacillota</taxon>
        <taxon>Clostridia</taxon>
        <taxon>Lachnospirales</taxon>
        <taxon>Lachnospiraceae</taxon>
        <taxon>Enterocloster</taxon>
    </lineage>
</organism>
<evidence type="ECO:0008006" key="3">
    <source>
        <dbReference type="Google" id="ProtNLM"/>
    </source>
</evidence>
<evidence type="ECO:0000313" key="1">
    <source>
        <dbReference type="EMBL" id="RHC51612.1"/>
    </source>
</evidence>
<protein>
    <recommendedName>
        <fullName evidence="3">DUF5052 family protein</fullName>
    </recommendedName>
</protein>
<gene>
    <name evidence="1" type="ORF">DW839_24050</name>
</gene>